<dbReference type="PANTHER" id="PTHR12286">
    <property type="entry name" value="SACCHAROPINE DEHYDROGENASE-LIKE OXIDOREDUCTASE"/>
    <property type="match status" value="1"/>
</dbReference>
<reference evidence="2" key="1">
    <citation type="submission" date="2018-05" db="EMBL/GenBank/DDBJ databases">
        <authorList>
            <person name="Lanie J.A."/>
            <person name="Ng W.-L."/>
            <person name="Kazmierczak K.M."/>
            <person name="Andrzejewski T.M."/>
            <person name="Davidsen T.M."/>
            <person name="Wayne K.J."/>
            <person name="Tettelin H."/>
            <person name="Glass J.I."/>
            <person name="Rusch D."/>
            <person name="Podicherti R."/>
            <person name="Tsui H.-C.T."/>
            <person name="Winkler M.E."/>
        </authorList>
    </citation>
    <scope>NUCLEOTIDE SEQUENCE</scope>
</reference>
<gene>
    <name evidence="2" type="ORF">METZ01_LOCUS90146</name>
</gene>
<dbReference type="Pfam" id="PF03435">
    <property type="entry name" value="Sacchrp_dh_NADP"/>
    <property type="match status" value="1"/>
</dbReference>
<organism evidence="2">
    <name type="scientific">marine metagenome</name>
    <dbReference type="NCBI Taxonomy" id="408172"/>
    <lineage>
        <taxon>unclassified sequences</taxon>
        <taxon>metagenomes</taxon>
        <taxon>ecological metagenomes</taxon>
    </lineage>
</organism>
<evidence type="ECO:0000259" key="1">
    <source>
        <dbReference type="Pfam" id="PF03435"/>
    </source>
</evidence>
<dbReference type="SUPFAM" id="SSF51735">
    <property type="entry name" value="NAD(P)-binding Rossmann-fold domains"/>
    <property type="match status" value="1"/>
</dbReference>
<feature type="non-terminal residue" evidence="2">
    <location>
        <position position="212"/>
    </location>
</feature>
<dbReference type="EMBL" id="UINC01008280">
    <property type="protein sequence ID" value="SVA37292.1"/>
    <property type="molecule type" value="Genomic_DNA"/>
</dbReference>
<dbReference type="GO" id="GO:0009247">
    <property type="term" value="P:glycolipid biosynthetic process"/>
    <property type="evidence" value="ECO:0007669"/>
    <property type="project" value="TreeGrafter"/>
</dbReference>
<protein>
    <recommendedName>
        <fullName evidence="1">Saccharopine dehydrogenase NADP binding domain-containing protein</fullName>
    </recommendedName>
</protein>
<dbReference type="AlphaFoldDB" id="A0A381VAA7"/>
<dbReference type="InterPro" id="IPR051276">
    <property type="entry name" value="Saccharopine_DH-like_oxidrdct"/>
</dbReference>
<dbReference type="Gene3D" id="3.40.50.720">
    <property type="entry name" value="NAD(P)-binding Rossmann-like Domain"/>
    <property type="match status" value="1"/>
</dbReference>
<dbReference type="GO" id="GO:0005886">
    <property type="term" value="C:plasma membrane"/>
    <property type="evidence" value="ECO:0007669"/>
    <property type="project" value="TreeGrafter"/>
</dbReference>
<proteinExistence type="predicted"/>
<dbReference type="InterPro" id="IPR005097">
    <property type="entry name" value="Sacchrp_dh_NADP-bd"/>
</dbReference>
<accession>A0A381VAA7</accession>
<dbReference type="PANTHER" id="PTHR12286:SF5">
    <property type="entry name" value="SACCHAROPINE DEHYDROGENASE-LIKE OXIDOREDUCTASE"/>
    <property type="match status" value="1"/>
</dbReference>
<sequence length="212" mass="23363">MGRSRKYDLVIMGATGFTGRLTAEYLAVNYGVKNDQFTWAIAGRNKSKLLKLKGHLVRFDPDAGLLPILIAESSDRESLDAMTSQTKVVITTVGPYLKYGADLVVSCAENGTNYCDITGEVLFIRNSIDRNFKTARQNLCRIVHCCGFDSVPSDLGVLFLQDNSQKIYGVPCDHVRLYVRSTKGGVSGGTIDSMLNTRDQLRMDLKLRGLLG</sequence>
<evidence type="ECO:0000313" key="2">
    <source>
        <dbReference type="EMBL" id="SVA37292.1"/>
    </source>
</evidence>
<dbReference type="InterPro" id="IPR036291">
    <property type="entry name" value="NAD(P)-bd_dom_sf"/>
</dbReference>
<feature type="domain" description="Saccharopine dehydrogenase NADP binding" evidence="1">
    <location>
        <begin position="10"/>
        <end position="118"/>
    </location>
</feature>
<name>A0A381VAA7_9ZZZZ</name>